<accession>A0A926QK02</accession>
<dbReference type="Proteomes" id="UP000650466">
    <property type="component" value="Unassembled WGS sequence"/>
</dbReference>
<organism evidence="1 2">
    <name type="scientific">Paenibacillus sedimenti</name>
    <dbReference type="NCBI Taxonomy" id="2770274"/>
    <lineage>
        <taxon>Bacteria</taxon>
        <taxon>Bacillati</taxon>
        <taxon>Bacillota</taxon>
        <taxon>Bacilli</taxon>
        <taxon>Bacillales</taxon>
        <taxon>Paenibacillaceae</taxon>
        <taxon>Paenibacillus</taxon>
    </lineage>
</organism>
<evidence type="ECO:0000313" key="1">
    <source>
        <dbReference type="EMBL" id="MBD0380967.1"/>
    </source>
</evidence>
<dbReference type="RefSeq" id="WP_188174706.1">
    <property type="nucleotide sequence ID" value="NZ_JACVVD010000003.1"/>
</dbReference>
<reference evidence="1" key="1">
    <citation type="submission" date="2020-09" db="EMBL/GenBank/DDBJ databases">
        <title>Draft Genome Sequence of Paenibacillus sp. WST5.</title>
        <authorList>
            <person name="Bao Z."/>
        </authorList>
    </citation>
    <scope>NUCLEOTIDE SEQUENCE</scope>
    <source>
        <strain evidence="1">WST5</strain>
    </source>
</reference>
<evidence type="ECO:0000313" key="2">
    <source>
        <dbReference type="Proteomes" id="UP000650466"/>
    </source>
</evidence>
<dbReference type="AlphaFoldDB" id="A0A926QK02"/>
<protein>
    <submittedName>
        <fullName evidence="1">Uncharacterized protein</fullName>
    </submittedName>
</protein>
<comment type="caution">
    <text evidence="1">The sequence shown here is derived from an EMBL/GenBank/DDBJ whole genome shotgun (WGS) entry which is preliminary data.</text>
</comment>
<proteinExistence type="predicted"/>
<sequence>MIKRMLIYVLLCSFAFLIGCEKEPAKQISKPHIETKTIGNPTAQEVLRMDSNANIFMYKDTIYNAGIPWVDELKLTRDIQITEITNQSNNGKAFNNGTANKLSDGTKIFRVKERNDILIAETERGDIRFYQLVEG</sequence>
<dbReference type="EMBL" id="JACVVD010000003">
    <property type="protein sequence ID" value="MBD0380967.1"/>
    <property type="molecule type" value="Genomic_DNA"/>
</dbReference>
<keyword evidence="2" id="KW-1185">Reference proteome</keyword>
<dbReference type="PROSITE" id="PS51257">
    <property type="entry name" value="PROKAR_LIPOPROTEIN"/>
    <property type="match status" value="1"/>
</dbReference>
<gene>
    <name evidence="1" type="ORF">ICC18_12640</name>
</gene>
<name>A0A926QK02_9BACL</name>